<keyword evidence="3" id="KW-1185">Reference proteome</keyword>
<gene>
    <name evidence="2" type="ORF">SEVIR_4G046601v2</name>
</gene>
<reference evidence="2" key="1">
    <citation type="submission" date="2019-03" db="EMBL/GenBank/DDBJ databases">
        <title>WGS assembly of Setaria viridis.</title>
        <authorList>
            <person name="Huang P."/>
            <person name="Jenkins J."/>
            <person name="Grimwood J."/>
            <person name="Barry K."/>
            <person name="Healey A."/>
            <person name="Mamidi S."/>
            <person name="Sreedasyam A."/>
            <person name="Shu S."/>
            <person name="Feldman M."/>
            <person name="Wu J."/>
            <person name="Yu Y."/>
            <person name="Chen C."/>
            <person name="Johnson J."/>
            <person name="Rokhsar D."/>
            <person name="Baxter I."/>
            <person name="Schmutz J."/>
            <person name="Brutnell T."/>
            <person name="Kellogg E."/>
        </authorList>
    </citation>
    <scope>NUCLEOTIDE SEQUENCE [LARGE SCALE GENOMIC DNA]</scope>
</reference>
<accession>A0A4U6UWH4</accession>
<evidence type="ECO:0000313" key="2">
    <source>
        <dbReference type="EMBL" id="TKW19855.1"/>
    </source>
</evidence>
<dbReference type="Gramene" id="TKW19855">
    <property type="protein sequence ID" value="TKW19855"/>
    <property type="gene ID" value="SEVIR_4G046601v2"/>
</dbReference>
<protein>
    <submittedName>
        <fullName evidence="2">Uncharacterized protein</fullName>
    </submittedName>
</protein>
<feature type="region of interest" description="Disordered" evidence="1">
    <location>
        <begin position="46"/>
        <end position="72"/>
    </location>
</feature>
<dbReference type="EMBL" id="CM016555">
    <property type="protein sequence ID" value="TKW19855.1"/>
    <property type="molecule type" value="Genomic_DNA"/>
</dbReference>
<name>A0A4U6UWH4_SETVI</name>
<organism evidence="2 3">
    <name type="scientific">Setaria viridis</name>
    <name type="common">Green bristlegrass</name>
    <name type="synonym">Setaria italica subsp. viridis</name>
    <dbReference type="NCBI Taxonomy" id="4556"/>
    <lineage>
        <taxon>Eukaryota</taxon>
        <taxon>Viridiplantae</taxon>
        <taxon>Streptophyta</taxon>
        <taxon>Embryophyta</taxon>
        <taxon>Tracheophyta</taxon>
        <taxon>Spermatophyta</taxon>
        <taxon>Magnoliopsida</taxon>
        <taxon>Liliopsida</taxon>
        <taxon>Poales</taxon>
        <taxon>Poaceae</taxon>
        <taxon>PACMAD clade</taxon>
        <taxon>Panicoideae</taxon>
        <taxon>Panicodae</taxon>
        <taxon>Paniceae</taxon>
        <taxon>Cenchrinae</taxon>
        <taxon>Setaria</taxon>
    </lineage>
</organism>
<feature type="compositionally biased region" description="Acidic residues" evidence="1">
    <location>
        <begin position="59"/>
        <end position="72"/>
    </location>
</feature>
<feature type="compositionally biased region" description="Basic and acidic residues" evidence="1">
    <location>
        <begin position="49"/>
        <end position="58"/>
    </location>
</feature>
<evidence type="ECO:0000256" key="1">
    <source>
        <dbReference type="SAM" id="MobiDB-lite"/>
    </source>
</evidence>
<proteinExistence type="predicted"/>
<dbReference type="Proteomes" id="UP000298652">
    <property type="component" value="Chromosome 4"/>
</dbReference>
<dbReference type="AlphaFoldDB" id="A0A4U6UWH4"/>
<evidence type="ECO:0000313" key="3">
    <source>
        <dbReference type="Proteomes" id="UP000298652"/>
    </source>
</evidence>
<sequence>MRACSVRIVPHSPFRFLSLGFLSLFRPAISRRGLQIRRFRVKGSAYPRRRSDGARTEEGLEDSVVEEERGEG</sequence>